<proteinExistence type="predicted"/>
<evidence type="ECO:0000313" key="1">
    <source>
        <dbReference type="EMBL" id="DAE28394.1"/>
    </source>
</evidence>
<sequence>MINKHKEEVAKKEEYKNILEAVAGSDAIDKKLIEITDTEVKYWDAKK</sequence>
<dbReference type="EMBL" id="BK059085">
    <property type="protein sequence ID" value="DAE28394.1"/>
    <property type="molecule type" value="Genomic_DNA"/>
</dbReference>
<accession>A0A8S5RB62</accession>
<protein>
    <submittedName>
        <fullName evidence="1">Uncharacterized protein</fullName>
    </submittedName>
</protein>
<name>A0A8S5RB62_9VIRU</name>
<organism evidence="1">
    <name type="scientific">virus sp. ctLl75</name>
    <dbReference type="NCBI Taxonomy" id="2828249"/>
    <lineage>
        <taxon>Viruses</taxon>
    </lineage>
</organism>
<reference evidence="1" key="1">
    <citation type="journal article" date="2021" name="Proc. Natl. Acad. Sci. U.S.A.">
        <title>A Catalog of Tens of Thousands of Viruses from Human Metagenomes Reveals Hidden Associations with Chronic Diseases.</title>
        <authorList>
            <person name="Tisza M.J."/>
            <person name="Buck C.B."/>
        </authorList>
    </citation>
    <scope>NUCLEOTIDE SEQUENCE</scope>
    <source>
        <strain evidence="1">CtLl75</strain>
    </source>
</reference>